<organism evidence="2 3">
    <name type="scientific">Pisolithus microcarpus 441</name>
    <dbReference type="NCBI Taxonomy" id="765257"/>
    <lineage>
        <taxon>Eukaryota</taxon>
        <taxon>Fungi</taxon>
        <taxon>Dikarya</taxon>
        <taxon>Basidiomycota</taxon>
        <taxon>Agaricomycotina</taxon>
        <taxon>Agaricomycetes</taxon>
        <taxon>Agaricomycetidae</taxon>
        <taxon>Boletales</taxon>
        <taxon>Sclerodermatineae</taxon>
        <taxon>Pisolithaceae</taxon>
        <taxon>Pisolithus</taxon>
    </lineage>
</organism>
<dbReference type="HOGENOM" id="CLU_2307134_0_0_1"/>
<dbReference type="EMBL" id="KN833859">
    <property type="protein sequence ID" value="KIK16381.1"/>
    <property type="molecule type" value="Genomic_DNA"/>
</dbReference>
<feature type="compositionally biased region" description="Basic and acidic residues" evidence="1">
    <location>
        <begin position="34"/>
        <end position="45"/>
    </location>
</feature>
<feature type="region of interest" description="Disordered" evidence="1">
    <location>
        <begin position="1"/>
        <end position="51"/>
    </location>
</feature>
<gene>
    <name evidence="2" type="ORF">PISMIDRAFT_15862</name>
</gene>
<sequence>MATRLDGRGITSPPPQARRTPDRPGLTDGPGVGERQREERSEWVVDQRGPSFSSSAGVLVEWMGEGYGGAAGEIESEHRVDDDGMEGSGRKGRGGVDCIV</sequence>
<keyword evidence="3" id="KW-1185">Reference proteome</keyword>
<accession>A0A0C9YI60</accession>
<evidence type="ECO:0000313" key="3">
    <source>
        <dbReference type="Proteomes" id="UP000054018"/>
    </source>
</evidence>
<name>A0A0C9YI60_9AGAM</name>
<reference evidence="3" key="2">
    <citation type="submission" date="2015-01" db="EMBL/GenBank/DDBJ databases">
        <title>Evolutionary Origins and Diversification of the Mycorrhizal Mutualists.</title>
        <authorList>
            <consortium name="DOE Joint Genome Institute"/>
            <consortium name="Mycorrhizal Genomics Consortium"/>
            <person name="Kohler A."/>
            <person name="Kuo A."/>
            <person name="Nagy L.G."/>
            <person name="Floudas D."/>
            <person name="Copeland A."/>
            <person name="Barry K.W."/>
            <person name="Cichocki N."/>
            <person name="Veneault-Fourrey C."/>
            <person name="LaButti K."/>
            <person name="Lindquist E.A."/>
            <person name="Lipzen A."/>
            <person name="Lundell T."/>
            <person name="Morin E."/>
            <person name="Murat C."/>
            <person name="Riley R."/>
            <person name="Ohm R."/>
            <person name="Sun H."/>
            <person name="Tunlid A."/>
            <person name="Henrissat B."/>
            <person name="Grigoriev I.V."/>
            <person name="Hibbett D.S."/>
            <person name="Martin F."/>
        </authorList>
    </citation>
    <scope>NUCLEOTIDE SEQUENCE [LARGE SCALE GENOMIC DNA]</scope>
    <source>
        <strain evidence="3">441</strain>
    </source>
</reference>
<dbReference type="Proteomes" id="UP000054018">
    <property type="component" value="Unassembled WGS sequence"/>
</dbReference>
<protein>
    <submittedName>
        <fullName evidence="2">Uncharacterized protein</fullName>
    </submittedName>
</protein>
<feature type="region of interest" description="Disordered" evidence="1">
    <location>
        <begin position="72"/>
        <end position="100"/>
    </location>
</feature>
<evidence type="ECO:0000313" key="2">
    <source>
        <dbReference type="EMBL" id="KIK16381.1"/>
    </source>
</evidence>
<dbReference type="AlphaFoldDB" id="A0A0C9YI60"/>
<reference evidence="2 3" key="1">
    <citation type="submission" date="2014-04" db="EMBL/GenBank/DDBJ databases">
        <authorList>
            <consortium name="DOE Joint Genome Institute"/>
            <person name="Kuo A."/>
            <person name="Kohler A."/>
            <person name="Costa M.D."/>
            <person name="Nagy L.G."/>
            <person name="Floudas D."/>
            <person name="Copeland A."/>
            <person name="Barry K.W."/>
            <person name="Cichocki N."/>
            <person name="Veneault-Fourrey C."/>
            <person name="LaButti K."/>
            <person name="Lindquist E.A."/>
            <person name="Lipzen A."/>
            <person name="Lundell T."/>
            <person name="Morin E."/>
            <person name="Murat C."/>
            <person name="Sun H."/>
            <person name="Tunlid A."/>
            <person name="Henrissat B."/>
            <person name="Grigoriev I.V."/>
            <person name="Hibbett D.S."/>
            <person name="Martin F."/>
            <person name="Nordberg H.P."/>
            <person name="Cantor M.N."/>
            <person name="Hua S.X."/>
        </authorList>
    </citation>
    <scope>NUCLEOTIDE SEQUENCE [LARGE SCALE GENOMIC DNA]</scope>
    <source>
        <strain evidence="2 3">441</strain>
    </source>
</reference>
<evidence type="ECO:0000256" key="1">
    <source>
        <dbReference type="SAM" id="MobiDB-lite"/>
    </source>
</evidence>
<proteinExistence type="predicted"/>